<evidence type="ECO:0008006" key="10">
    <source>
        <dbReference type="Google" id="ProtNLM"/>
    </source>
</evidence>
<sequence length="742" mass="81636">MLLLSAIPPHPALSNPSSHTSTLHFWPSILSLRSLRPNVPTNTHSHRTTSFLLSTHALSSSSSSSLANPSPHTLRHVSHDDEPEGVMVSSASAVASAISRASTSPVEFLQMIDKDHKSRLVLPSPDFQRLCIEQLDLFRRVVDPNALLSVYVRPAGSYVMDRLELRRVTVYPGGVDVADTVILVGNFSIPTGLRAAEAALSNQQVEVVPDSSAVVFPMVKNPFVVGFLVAELPMVELGTCGGGLSEGHDLVRFYSSPEEAYALPPGTRSWEIQSVKDDSTRVCRFSAEQRANAINIARSLAMAYVLDQKAMLLQQSSWQNNVRMSNLVEQIRGPLSSIRTLSKMLSVQLKRNEANIVHYNDDTLKKVDNSTSVHDSVKSQLPDNFSSNDSRSKMQKSSEPLSLNAVAKDLEMPLPPLALAPLQHGIRPCKISGLLADLVEAVRPLAHKQKRVVELSELSDPLQVAVEEPALRQALSNLIEGALLRSHVGGKVEIMSTGAPAGGTLVVIDDDGPDMHYMTQMHSLSPFGADLFSEDKVEDNMTWNFVAGIAVAREILESYGCVVRIISPRTRDAALGAGGTRIELWLPSFTDVSDFKGHAQEMNRMAIAKFYCLALVLVLAFGLGNGSTQKVPHLKKRYVKFVNNLDNKVLNVNCKNQSPYIDLSLHILLPKENYEFNYDVTPTVAFNCELRHGFTTKVISVSDRATRRQCGGNHCIWKAEETGLYLLNRRTNQYAFKYGWGK</sequence>
<name>A0A6A1UTS4_9ROSI</name>
<dbReference type="PANTHER" id="PTHR48206:SF1">
    <property type="entry name" value="CHLOROPLAST SENSOR KINASE, CHLOROPLASTIC"/>
    <property type="match status" value="1"/>
</dbReference>
<comment type="similarity">
    <text evidence="2">Belongs to the plant self-incompatibility (S1) protein family.</text>
</comment>
<keyword evidence="9" id="KW-1185">Reference proteome</keyword>
<dbReference type="GO" id="GO:0005576">
    <property type="term" value="C:extracellular region"/>
    <property type="evidence" value="ECO:0007669"/>
    <property type="project" value="UniProtKB-SubCell"/>
</dbReference>
<dbReference type="Gene3D" id="3.30.565.10">
    <property type="entry name" value="Histidine kinase-like ATPase, C-terminal domain"/>
    <property type="match status" value="1"/>
</dbReference>
<dbReference type="GO" id="GO:0060320">
    <property type="term" value="P:rejection of self pollen"/>
    <property type="evidence" value="ECO:0007669"/>
    <property type="project" value="UniProtKB-KW"/>
</dbReference>
<dbReference type="PANTHER" id="PTHR48206">
    <property type="entry name" value="CHLOROPLAST SENSOR KINASE, CHLOROPLASTIC"/>
    <property type="match status" value="1"/>
</dbReference>
<dbReference type="OrthoDB" id="43364at2759"/>
<evidence type="ECO:0000256" key="4">
    <source>
        <dbReference type="ARBA" id="ARBA00022525"/>
    </source>
</evidence>
<comment type="caution">
    <text evidence="8">The sequence shown here is derived from an EMBL/GenBank/DDBJ whole genome shotgun (WGS) entry which is preliminary data.</text>
</comment>
<proteinExistence type="inferred from homology"/>
<keyword evidence="7" id="KW-0812">Transmembrane</keyword>
<organism evidence="8 9">
    <name type="scientific">Morella rubra</name>
    <name type="common">Chinese bayberry</name>
    <dbReference type="NCBI Taxonomy" id="262757"/>
    <lineage>
        <taxon>Eukaryota</taxon>
        <taxon>Viridiplantae</taxon>
        <taxon>Streptophyta</taxon>
        <taxon>Embryophyta</taxon>
        <taxon>Tracheophyta</taxon>
        <taxon>Spermatophyta</taxon>
        <taxon>Magnoliopsida</taxon>
        <taxon>eudicotyledons</taxon>
        <taxon>Gunneridae</taxon>
        <taxon>Pentapetalae</taxon>
        <taxon>rosids</taxon>
        <taxon>fabids</taxon>
        <taxon>Fagales</taxon>
        <taxon>Myricaceae</taxon>
        <taxon>Morella</taxon>
    </lineage>
</organism>
<evidence type="ECO:0000256" key="5">
    <source>
        <dbReference type="ARBA" id="ARBA00022729"/>
    </source>
</evidence>
<dbReference type="InterPro" id="IPR010264">
    <property type="entry name" value="Self-incomp_S1"/>
</dbReference>
<gene>
    <name evidence="8" type="ORF">CJ030_MR8G008959</name>
</gene>
<dbReference type="Pfam" id="PF05938">
    <property type="entry name" value="Self-incomp_S1"/>
    <property type="match status" value="1"/>
</dbReference>
<dbReference type="SUPFAM" id="SSF55874">
    <property type="entry name" value="ATPase domain of HSP90 chaperone/DNA topoisomerase II/histidine kinase"/>
    <property type="match status" value="1"/>
</dbReference>
<keyword evidence="4" id="KW-0964">Secreted</keyword>
<evidence type="ECO:0000256" key="1">
    <source>
        <dbReference type="ARBA" id="ARBA00004613"/>
    </source>
</evidence>
<evidence type="ECO:0000313" key="9">
    <source>
        <dbReference type="Proteomes" id="UP000516437"/>
    </source>
</evidence>
<keyword evidence="5" id="KW-0732">Signal</keyword>
<comment type="subcellular location">
    <subcellularLocation>
        <location evidence="1">Secreted</location>
    </subcellularLocation>
</comment>
<accession>A0A6A1UTS4</accession>
<evidence type="ECO:0000313" key="8">
    <source>
        <dbReference type="EMBL" id="KAB1203127.1"/>
    </source>
</evidence>
<keyword evidence="7" id="KW-1133">Transmembrane helix</keyword>
<evidence type="ECO:0000256" key="6">
    <source>
        <dbReference type="SAM" id="MobiDB-lite"/>
    </source>
</evidence>
<dbReference type="Proteomes" id="UP000516437">
    <property type="component" value="Chromosome 8"/>
</dbReference>
<dbReference type="AlphaFoldDB" id="A0A6A1UTS4"/>
<reference evidence="8 9" key="1">
    <citation type="journal article" date="2019" name="Plant Biotechnol. J.">
        <title>The red bayberry genome and genetic basis of sex determination.</title>
        <authorList>
            <person name="Jia H.M."/>
            <person name="Jia H.J."/>
            <person name="Cai Q.L."/>
            <person name="Wang Y."/>
            <person name="Zhao H.B."/>
            <person name="Yang W.F."/>
            <person name="Wang G.Y."/>
            <person name="Li Y.H."/>
            <person name="Zhan D.L."/>
            <person name="Shen Y.T."/>
            <person name="Niu Q.F."/>
            <person name="Chang L."/>
            <person name="Qiu J."/>
            <person name="Zhao L."/>
            <person name="Xie H.B."/>
            <person name="Fu W.Y."/>
            <person name="Jin J."/>
            <person name="Li X.W."/>
            <person name="Jiao Y."/>
            <person name="Zhou C.C."/>
            <person name="Tu T."/>
            <person name="Chai C.Y."/>
            <person name="Gao J.L."/>
            <person name="Fan L.J."/>
            <person name="van de Weg E."/>
            <person name="Wang J.Y."/>
            <person name="Gao Z.S."/>
        </authorList>
    </citation>
    <scope>NUCLEOTIDE SEQUENCE [LARGE SCALE GENOMIC DNA]</scope>
    <source>
        <tissue evidence="8">Leaves</tissue>
    </source>
</reference>
<feature type="transmembrane region" description="Helical" evidence="7">
    <location>
        <begin position="608"/>
        <end position="627"/>
    </location>
</feature>
<evidence type="ECO:0000256" key="3">
    <source>
        <dbReference type="ARBA" id="ARBA00022471"/>
    </source>
</evidence>
<evidence type="ECO:0000256" key="2">
    <source>
        <dbReference type="ARBA" id="ARBA00005581"/>
    </source>
</evidence>
<feature type="region of interest" description="Disordered" evidence="6">
    <location>
        <begin position="372"/>
        <end position="400"/>
    </location>
</feature>
<evidence type="ECO:0000256" key="7">
    <source>
        <dbReference type="SAM" id="Phobius"/>
    </source>
</evidence>
<keyword evidence="3" id="KW-0713">Self-incompatibility</keyword>
<dbReference type="EMBL" id="RXIC02000026">
    <property type="protein sequence ID" value="KAB1203127.1"/>
    <property type="molecule type" value="Genomic_DNA"/>
</dbReference>
<dbReference type="InterPro" id="IPR036890">
    <property type="entry name" value="HATPase_C_sf"/>
</dbReference>
<keyword evidence="7" id="KW-0472">Membrane</keyword>
<protein>
    <recommendedName>
        <fullName evidence="10">Chloroplast sensor kinase, chloroplastic</fullName>
    </recommendedName>
</protein>
<dbReference type="InterPro" id="IPR053334">
    <property type="entry name" value="Chloroplast_Sensor_Kinase"/>
</dbReference>